<keyword evidence="3 7" id="KW-0812">Transmembrane</keyword>
<evidence type="ECO:0000313" key="8">
    <source>
        <dbReference type="EMBL" id="QEC79512.1"/>
    </source>
</evidence>
<feature type="transmembrane region" description="Helical" evidence="7">
    <location>
        <begin position="241"/>
        <end position="260"/>
    </location>
</feature>
<dbReference type="InterPro" id="IPR038377">
    <property type="entry name" value="Na/Glc_symporter_sf"/>
</dbReference>
<evidence type="ECO:0000256" key="4">
    <source>
        <dbReference type="ARBA" id="ARBA00022989"/>
    </source>
</evidence>
<feature type="transmembrane region" description="Helical" evidence="7">
    <location>
        <begin position="328"/>
        <end position="349"/>
    </location>
</feature>
<evidence type="ECO:0000256" key="1">
    <source>
        <dbReference type="ARBA" id="ARBA00004141"/>
    </source>
</evidence>
<dbReference type="NCBIfam" id="NF007790">
    <property type="entry name" value="PRK10484.1"/>
    <property type="match status" value="1"/>
</dbReference>
<organism evidence="8 9">
    <name type="scientific">Mucilaginibacter ginsenosidivorax</name>
    <dbReference type="NCBI Taxonomy" id="862126"/>
    <lineage>
        <taxon>Bacteria</taxon>
        <taxon>Pseudomonadati</taxon>
        <taxon>Bacteroidota</taxon>
        <taxon>Sphingobacteriia</taxon>
        <taxon>Sphingobacteriales</taxon>
        <taxon>Sphingobacteriaceae</taxon>
        <taxon>Mucilaginibacter</taxon>
    </lineage>
</organism>
<feature type="transmembrane region" description="Helical" evidence="7">
    <location>
        <begin position="437"/>
        <end position="457"/>
    </location>
</feature>
<feature type="transmembrane region" description="Helical" evidence="7">
    <location>
        <begin position="42"/>
        <end position="63"/>
    </location>
</feature>
<sequence length="532" mass="58798">MNASMIIGFLFFTGIVAFAFWYKSGKTKVSTLNGLFFANRSLGFLLVGGGLLFTNINTASIIGENELTYTNNMTVMAWGVSSVLAMLLVSEFIMPLYIKMGIATTPDFLTTRYGRGVGKLVSVIFLVSYIFNLLPSVLYAGAVAFNGLFHFSYVWKIEYSTVILILVWIMGTIGCLFSMLGGLRAITTLDILLGVGFFTGGILLPFFGLKYIGHGDIRVGLHQLLTVHKEHLNSIGSSSDAIPFGTLFTGMLLVNLYYWGTEQYIIQQVLSSKDLKTSQKGLAVASLGKLISPLLLNIPGIIAVHVFSKMNNTAEVFPRLDSLVSPPFIAGFIAAVIFVAALTTFNAGLNSSSTLFMLNIYKPWLHKHSKQVPEKKLLRTAKQFEIVVCLAAMFIAPLILFVKNGFYTYVQIVNGFFNVPIFTIMFMGFVTTKVPAIAAKVGLIFFIVCYALSQLVFDTHIHFLHILAILFVVTCGIMLVIGKLYPMPVPYTLKLNNAVDIKPWKNRHYYTVILLVLMIALFVLFSPLILAK</sequence>
<evidence type="ECO:0000256" key="3">
    <source>
        <dbReference type="ARBA" id="ARBA00022692"/>
    </source>
</evidence>
<evidence type="ECO:0000313" key="9">
    <source>
        <dbReference type="Proteomes" id="UP000321362"/>
    </source>
</evidence>
<dbReference type="OrthoDB" id="9814523at2"/>
<dbReference type="PANTHER" id="PTHR11819">
    <property type="entry name" value="SOLUTE CARRIER FAMILY 5"/>
    <property type="match status" value="1"/>
</dbReference>
<feature type="transmembrane region" description="Helical" evidence="7">
    <location>
        <begin position="119"/>
        <end position="139"/>
    </location>
</feature>
<name>A0A5B8W9D6_9SPHI</name>
<dbReference type="KEGG" id="mgk:FSB76_27480"/>
<evidence type="ECO:0000256" key="6">
    <source>
        <dbReference type="RuleBase" id="RU362091"/>
    </source>
</evidence>
<dbReference type="Proteomes" id="UP000321362">
    <property type="component" value="Chromosome"/>
</dbReference>
<feature type="transmembrane region" description="Helical" evidence="7">
    <location>
        <begin position="463"/>
        <end position="485"/>
    </location>
</feature>
<dbReference type="RefSeq" id="WP_147059185.1">
    <property type="nucleotide sequence ID" value="NZ_CP042437.1"/>
</dbReference>
<gene>
    <name evidence="8" type="ORF">FSB76_27480</name>
</gene>
<dbReference type="PROSITE" id="PS50283">
    <property type="entry name" value="NA_SOLUT_SYMP_3"/>
    <property type="match status" value="1"/>
</dbReference>
<dbReference type="Gene3D" id="1.20.1730.10">
    <property type="entry name" value="Sodium/glucose cotransporter"/>
    <property type="match status" value="1"/>
</dbReference>
<dbReference type="Pfam" id="PF00474">
    <property type="entry name" value="SSF"/>
    <property type="match status" value="1"/>
</dbReference>
<proteinExistence type="inferred from homology"/>
<dbReference type="AlphaFoldDB" id="A0A5B8W9D6"/>
<dbReference type="NCBIfam" id="TIGR00813">
    <property type="entry name" value="sss"/>
    <property type="match status" value="1"/>
</dbReference>
<evidence type="ECO:0000256" key="7">
    <source>
        <dbReference type="SAM" id="Phobius"/>
    </source>
</evidence>
<evidence type="ECO:0000256" key="2">
    <source>
        <dbReference type="ARBA" id="ARBA00006434"/>
    </source>
</evidence>
<evidence type="ECO:0000256" key="5">
    <source>
        <dbReference type="ARBA" id="ARBA00023136"/>
    </source>
</evidence>
<protein>
    <submittedName>
        <fullName evidence="8">Solute:sodium symporter family transporter</fullName>
    </submittedName>
</protein>
<feature type="transmembrane region" description="Helical" evidence="7">
    <location>
        <begin position="384"/>
        <end position="402"/>
    </location>
</feature>
<comment type="subcellular location">
    <subcellularLocation>
        <location evidence="1">Membrane</location>
        <topology evidence="1">Multi-pass membrane protein</topology>
    </subcellularLocation>
</comment>
<keyword evidence="4 7" id="KW-1133">Transmembrane helix</keyword>
<keyword evidence="5 7" id="KW-0472">Membrane</keyword>
<feature type="transmembrane region" description="Helical" evidence="7">
    <location>
        <begin position="159"/>
        <end position="179"/>
    </location>
</feature>
<feature type="transmembrane region" description="Helical" evidence="7">
    <location>
        <begin position="408"/>
        <end position="430"/>
    </location>
</feature>
<feature type="transmembrane region" description="Helical" evidence="7">
    <location>
        <begin position="281"/>
        <end position="308"/>
    </location>
</feature>
<dbReference type="GO" id="GO:0005412">
    <property type="term" value="F:D-glucose:sodium symporter activity"/>
    <property type="evidence" value="ECO:0007669"/>
    <property type="project" value="TreeGrafter"/>
</dbReference>
<dbReference type="PANTHER" id="PTHR11819:SF195">
    <property type="entry name" value="SODIUM_GLUCOSE COTRANSPORTER 4"/>
    <property type="match status" value="1"/>
</dbReference>
<feature type="transmembrane region" description="Helical" evidence="7">
    <location>
        <begin position="75"/>
        <end position="98"/>
    </location>
</feature>
<feature type="transmembrane region" description="Helical" evidence="7">
    <location>
        <begin position="191"/>
        <end position="212"/>
    </location>
</feature>
<keyword evidence="9" id="KW-1185">Reference proteome</keyword>
<dbReference type="GO" id="GO:0005886">
    <property type="term" value="C:plasma membrane"/>
    <property type="evidence" value="ECO:0007669"/>
    <property type="project" value="TreeGrafter"/>
</dbReference>
<comment type="similarity">
    <text evidence="2 6">Belongs to the sodium:solute symporter (SSF) (TC 2.A.21) family.</text>
</comment>
<feature type="transmembrane region" description="Helical" evidence="7">
    <location>
        <begin position="509"/>
        <end position="530"/>
    </location>
</feature>
<dbReference type="EMBL" id="CP042437">
    <property type="protein sequence ID" value="QEC79512.1"/>
    <property type="molecule type" value="Genomic_DNA"/>
</dbReference>
<dbReference type="CDD" id="cd10328">
    <property type="entry name" value="SLC5sbd_YidK"/>
    <property type="match status" value="1"/>
</dbReference>
<accession>A0A5B8W9D6</accession>
<dbReference type="InterPro" id="IPR001734">
    <property type="entry name" value="Na/solute_symporter"/>
</dbReference>
<reference evidence="8 9" key="1">
    <citation type="journal article" date="2013" name="J. Microbiol.">
        <title>Mucilaginibacter ginsenosidivorax sp. nov., with ginsenoside converting activity isolated from sediment.</title>
        <authorList>
            <person name="Kim J.K."/>
            <person name="Choi T.E."/>
            <person name="Liu Q.M."/>
            <person name="Park H.Y."/>
            <person name="Yi T.H."/>
            <person name="Yoon M.H."/>
            <person name="Kim S.C."/>
            <person name="Im W.T."/>
        </authorList>
    </citation>
    <scope>NUCLEOTIDE SEQUENCE [LARGE SCALE GENOMIC DNA]</scope>
    <source>
        <strain evidence="8 9">KHI28</strain>
    </source>
</reference>
<feature type="transmembrane region" description="Helical" evidence="7">
    <location>
        <begin position="6"/>
        <end position="22"/>
    </location>
</feature>